<dbReference type="GO" id="GO:0005840">
    <property type="term" value="C:ribosome"/>
    <property type="evidence" value="ECO:0007669"/>
    <property type="project" value="UniProtKB-KW"/>
</dbReference>
<dbReference type="SUPFAM" id="SSF55282">
    <property type="entry name" value="RL5-like"/>
    <property type="match status" value="1"/>
</dbReference>
<gene>
    <name evidence="6" type="primary">rpl5</name>
</gene>
<dbReference type="InterPro" id="IPR002132">
    <property type="entry name" value="Ribosomal_uL5"/>
</dbReference>
<dbReference type="GO" id="GO:0003735">
    <property type="term" value="F:structural constituent of ribosome"/>
    <property type="evidence" value="ECO:0007669"/>
    <property type="project" value="InterPro"/>
</dbReference>
<dbReference type="Gene3D" id="3.30.1440.10">
    <property type="match status" value="1"/>
</dbReference>
<dbReference type="InterPro" id="IPR022803">
    <property type="entry name" value="Ribosomal_uL5_dom_sf"/>
</dbReference>
<dbReference type="PIRSF" id="PIRSF002161">
    <property type="entry name" value="Ribosomal_L5"/>
    <property type="match status" value="1"/>
</dbReference>
<keyword evidence="3 4" id="KW-0687">Ribonucleoprotein</keyword>
<organism evidence="6">
    <name type="scientific">Halamphora coffeiformis</name>
    <dbReference type="NCBI Taxonomy" id="1487565"/>
    <lineage>
        <taxon>Eukaryota</taxon>
        <taxon>Sar</taxon>
        <taxon>Stramenopiles</taxon>
        <taxon>Ochrophyta</taxon>
        <taxon>Bacillariophyta</taxon>
        <taxon>Bacillariophyceae</taxon>
        <taxon>Bacillariophycidae</taxon>
        <taxon>Naviculales</taxon>
        <taxon>Amphipleuraceae</taxon>
        <taxon>Halamphora</taxon>
    </lineage>
</organism>
<evidence type="ECO:0000256" key="2">
    <source>
        <dbReference type="ARBA" id="ARBA00022980"/>
    </source>
</evidence>
<keyword evidence="2 4" id="KW-0689">Ribosomal protein</keyword>
<dbReference type="Pfam" id="PF00673">
    <property type="entry name" value="Ribosomal_L5_C"/>
    <property type="match status" value="1"/>
</dbReference>
<proteinExistence type="inferred from homology"/>
<accession>A0A2R4A3B0</accession>
<dbReference type="PANTHER" id="PTHR11994">
    <property type="entry name" value="60S RIBOSOMAL PROTEIN L11-RELATED"/>
    <property type="match status" value="1"/>
</dbReference>
<name>A0A2R4A3B0_9STRA</name>
<dbReference type="AlphaFoldDB" id="A0A2R4A3B0"/>
<sequence>MQYLKYFYNKNLKIDLINKFYYTNIRELPRLKKIILNSSCKTTNIKTLAANLLALELITNQLGRLTRARKSNILLKVRKGNPTGCKLILKKRLLFNFLSRLIIELLPKIKNFDGVVISRKIDKGSFSFTLKNILSFSELSEHYALFSDVSEINLSVVTSTKTRKELVFFLNSIQVPTK</sequence>
<evidence type="ECO:0000313" key="6">
    <source>
        <dbReference type="EMBL" id="AVR57523.1"/>
    </source>
</evidence>
<feature type="domain" description="Large ribosomal subunit protein uL5 C-terminal" evidence="5">
    <location>
        <begin position="82"/>
        <end position="176"/>
    </location>
</feature>
<dbReference type="GeneID" id="36937318"/>
<comment type="similarity">
    <text evidence="1 4">Belongs to the universal ribosomal protein uL5 family.</text>
</comment>
<dbReference type="GO" id="GO:1990904">
    <property type="term" value="C:ribonucleoprotein complex"/>
    <property type="evidence" value="ECO:0007669"/>
    <property type="project" value="UniProtKB-KW"/>
</dbReference>
<keyword evidence="6" id="KW-0496">Mitochondrion</keyword>
<protein>
    <submittedName>
        <fullName evidence="6">Ribosomal protein L5</fullName>
    </submittedName>
</protein>
<evidence type="ECO:0000256" key="4">
    <source>
        <dbReference type="RuleBase" id="RU003930"/>
    </source>
</evidence>
<evidence type="ECO:0000256" key="3">
    <source>
        <dbReference type="ARBA" id="ARBA00023274"/>
    </source>
</evidence>
<dbReference type="InterPro" id="IPR031309">
    <property type="entry name" value="Ribosomal_uL5_C"/>
</dbReference>
<evidence type="ECO:0000256" key="1">
    <source>
        <dbReference type="ARBA" id="ARBA00008553"/>
    </source>
</evidence>
<dbReference type="EMBL" id="MF997420">
    <property type="protein sequence ID" value="AVR57523.1"/>
    <property type="molecule type" value="Genomic_DNA"/>
</dbReference>
<dbReference type="GO" id="GO:0006412">
    <property type="term" value="P:translation"/>
    <property type="evidence" value="ECO:0007669"/>
    <property type="project" value="InterPro"/>
</dbReference>
<reference evidence="6" key="1">
    <citation type="submission" date="2017-09" db="EMBL/GenBank/DDBJ databases">
        <title>Comparative analysis of the mitochondrial genomes of 6 newly sequenced diatoms reveals group II introns in the barcoding region of cox1.</title>
        <authorList>
            <person name="Keepers K.G."/>
            <person name="Pogoda C.S."/>
            <person name="Kane N.C."/>
            <person name="Hamsher S.E."/>
            <person name="Stepanek J.G."/>
            <person name="Kociolek J.P."/>
        </authorList>
    </citation>
    <scope>NUCLEOTIDE SEQUENCE</scope>
</reference>
<dbReference type="RefSeq" id="YP_009485459.1">
    <property type="nucleotide sequence ID" value="NC_037727.1"/>
</dbReference>
<evidence type="ECO:0000259" key="5">
    <source>
        <dbReference type="Pfam" id="PF00673"/>
    </source>
</evidence>
<geneLocation type="mitochondrion" evidence="6"/>